<organism evidence="1 2">
    <name type="scientific">Paenibacillus mucilaginosus K02</name>
    <dbReference type="NCBI Taxonomy" id="997761"/>
    <lineage>
        <taxon>Bacteria</taxon>
        <taxon>Bacillati</taxon>
        <taxon>Bacillota</taxon>
        <taxon>Bacilli</taxon>
        <taxon>Bacillales</taxon>
        <taxon>Paenibacillaceae</taxon>
        <taxon>Paenibacillus</taxon>
    </lineage>
</organism>
<evidence type="ECO:0000313" key="2">
    <source>
        <dbReference type="Proteomes" id="UP000007392"/>
    </source>
</evidence>
<proteinExistence type="predicted"/>
<dbReference type="KEGG" id="pmw:B2K_25780"/>
<dbReference type="HOGENOM" id="CLU_3293525_0_0_9"/>
<accession>I0BNV7</accession>
<reference evidence="1 2" key="1">
    <citation type="submission" date="2013-06" db="EMBL/GenBank/DDBJ databases">
        <title>Complete genome sequence of Paenibacillus mucilaginosus K02.</title>
        <authorList>
            <person name="Xiao B."/>
            <person name="Sun L."/>
            <person name="Xiao L."/>
            <person name="Lian B."/>
        </authorList>
    </citation>
    <scope>NUCLEOTIDE SEQUENCE [LARGE SCALE GENOMIC DNA]</scope>
    <source>
        <strain evidence="1 2">K02</strain>
    </source>
</reference>
<name>I0BNV7_9BACL</name>
<dbReference type="PATRIC" id="fig|997761.3.peg.5131"/>
<dbReference type="AlphaFoldDB" id="I0BNV7"/>
<protein>
    <submittedName>
        <fullName evidence="1">Uncharacterized protein</fullName>
    </submittedName>
</protein>
<evidence type="ECO:0000313" key="1">
    <source>
        <dbReference type="EMBL" id="AFH64054.1"/>
    </source>
</evidence>
<gene>
    <name evidence="1" type="ORF">B2K_25780</name>
</gene>
<dbReference type="Proteomes" id="UP000007392">
    <property type="component" value="Chromosome"/>
</dbReference>
<sequence length="40" mass="4293">MSRLASNGAGRLVCAAVVTSFPMAVLEQPPLQDTMKMNKE</sequence>
<dbReference type="EMBL" id="CP003422">
    <property type="protein sequence ID" value="AFH64054.1"/>
    <property type="molecule type" value="Genomic_DNA"/>
</dbReference>